<proteinExistence type="predicted"/>
<dbReference type="NCBIfam" id="TIGR00589">
    <property type="entry name" value="ogt"/>
    <property type="match status" value="1"/>
</dbReference>
<dbReference type="GO" id="GO:0032259">
    <property type="term" value="P:methylation"/>
    <property type="evidence" value="ECO:0007669"/>
    <property type="project" value="UniProtKB-KW"/>
</dbReference>
<dbReference type="InterPro" id="IPR036388">
    <property type="entry name" value="WH-like_DNA-bd_sf"/>
</dbReference>
<sequence length="163" mass="17334">MRIPGGSVAVVADPLDGAVIASGFADIARAIGFLDEPTRQRGHRIVRSSQSLEPARQALLAYSEGDLLALDHVRVRQHGGEFTQRAWLAMREIRPGDTDSYSGLAARAGSPRAARAAGRACARNRVSPFVPCHRIIATDGSLGGFAYGLSVKTELLLHESAFG</sequence>
<comment type="catalytic activity">
    <reaction evidence="1">
        <text>a 4-O-methyl-thymidine in DNA + L-cysteinyl-[protein] = a thymidine in DNA + S-methyl-L-cysteinyl-[protein]</text>
        <dbReference type="Rhea" id="RHEA:53428"/>
        <dbReference type="Rhea" id="RHEA-COMP:10131"/>
        <dbReference type="Rhea" id="RHEA-COMP:10132"/>
        <dbReference type="Rhea" id="RHEA-COMP:13555"/>
        <dbReference type="Rhea" id="RHEA-COMP:13556"/>
        <dbReference type="ChEBI" id="CHEBI:29950"/>
        <dbReference type="ChEBI" id="CHEBI:82612"/>
        <dbReference type="ChEBI" id="CHEBI:137386"/>
        <dbReference type="ChEBI" id="CHEBI:137387"/>
        <dbReference type="EC" id="2.1.1.63"/>
    </reaction>
</comment>
<evidence type="ECO:0000313" key="8">
    <source>
        <dbReference type="EMBL" id="CAB4850051.1"/>
    </source>
</evidence>
<keyword evidence="5" id="KW-0234">DNA repair</keyword>
<dbReference type="InterPro" id="IPR001497">
    <property type="entry name" value="MethylDNA_cys_MeTrfase_AS"/>
</dbReference>
<dbReference type="CDD" id="cd06445">
    <property type="entry name" value="ATase"/>
    <property type="match status" value="1"/>
</dbReference>
<keyword evidence="4" id="KW-0227">DNA damage</keyword>
<dbReference type="SUPFAM" id="SSF46767">
    <property type="entry name" value="Methylated DNA-protein cysteine methyltransferase, C-terminal domain"/>
    <property type="match status" value="1"/>
</dbReference>
<dbReference type="GO" id="GO:0006281">
    <property type="term" value="P:DNA repair"/>
    <property type="evidence" value="ECO:0007669"/>
    <property type="project" value="UniProtKB-KW"/>
</dbReference>
<dbReference type="InterPro" id="IPR014048">
    <property type="entry name" value="MethylDNA_cys_MeTrfase_DNA-bd"/>
</dbReference>
<dbReference type="Gene3D" id="1.10.10.10">
    <property type="entry name" value="Winged helix-like DNA-binding domain superfamily/Winged helix DNA-binding domain"/>
    <property type="match status" value="1"/>
</dbReference>
<keyword evidence="3" id="KW-0808">Transferase</keyword>
<dbReference type="Pfam" id="PF01035">
    <property type="entry name" value="DNA_binding_1"/>
    <property type="match status" value="1"/>
</dbReference>
<dbReference type="EMBL" id="CAFBIZ010000106">
    <property type="protein sequence ID" value="CAB4850051.1"/>
    <property type="molecule type" value="Genomic_DNA"/>
</dbReference>
<dbReference type="EMBL" id="CAFBND010000056">
    <property type="protein sequence ID" value="CAB4946706.1"/>
    <property type="molecule type" value="Genomic_DNA"/>
</dbReference>
<evidence type="ECO:0000313" key="9">
    <source>
        <dbReference type="EMBL" id="CAB4946706.1"/>
    </source>
</evidence>
<evidence type="ECO:0000259" key="7">
    <source>
        <dbReference type="Pfam" id="PF01035"/>
    </source>
</evidence>
<dbReference type="PROSITE" id="PS00374">
    <property type="entry name" value="MGMT"/>
    <property type="match status" value="1"/>
</dbReference>
<feature type="domain" description="Methylated-DNA-[protein]-cysteine S-methyltransferase DNA binding" evidence="7">
    <location>
        <begin position="81"/>
        <end position="160"/>
    </location>
</feature>
<name>A0A6J7JTT1_9ZZZZ</name>
<gene>
    <name evidence="8" type="ORF">UFOPK3268_00916</name>
    <name evidence="9" type="ORF">UFOPK3752_01402</name>
</gene>
<evidence type="ECO:0000256" key="5">
    <source>
        <dbReference type="ARBA" id="ARBA00023204"/>
    </source>
</evidence>
<protein>
    <submittedName>
        <fullName evidence="9">Unannotated protein</fullName>
    </submittedName>
</protein>
<keyword evidence="2" id="KW-0489">Methyltransferase</keyword>
<organism evidence="9">
    <name type="scientific">freshwater metagenome</name>
    <dbReference type="NCBI Taxonomy" id="449393"/>
    <lineage>
        <taxon>unclassified sequences</taxon>
        <taxon>metagenomes</taxon>
        <taxon>ecological metagenomes</taxon>
    </lineage>
</organism>
<evidence type="ECO:0000256" key="6">
    <source>
        <dbReference type="ARBA" id="ARBA00049348"/>
    </source>
</evidence>
<evidence type="ECO:0000256" key="4">
    <source>
        <dbReference type="ARBA" id="ARBA00022763"/>
    </source>
</evidence>
<evidence type="ECO:0000256" key="1">
    <source>
        <dbReference type="ARBA" id="ARBA00001286"/>
    </source>
</evidence>
<evidence type="ECO:0000256" key="3">
    <source>
        <dbReference type="ARBA" id="ARBA00022679"/>
    </source>
</evidence>
<dbReference type="AlphaFoldDB" id="A0A6J7JTT1"/>
<accession>A0A6J7JTT1</accession>
<comment type="catalytic activity">
    <reaction evidence="6">
        <text>a 6-O-methyl-2'-deoxyguanosine in DNA + L-cysteinyl-[protein] = S-methyl-L-cysteinyl-[protein] + a 2'-deoxyguanosine in DNA</text>
        <dbReference type="Rhea" id="RHEA:24000"/>
        <dbReference type="Rhea" id="RHEA-COMP:10131"/>
        <dbReference type="Rhea" id="RHEA-COMP:10132"/>
        <dbReference type="Rhea" id="RHEA-COMP:11367"/>
        <dbReference type="Rhea" id="RHEA-COMP:11368"/>
        <dbReference type="ChEBI" id="CHEBI:29950"/>
        <dbReference type="ChEBI" id="CHEBI:82612"/>
        <dbReference type="ChEBI" id="CHEBI:85445"/>
        <dbReference type="ChEBI" id="CHEBI:85448"/>
        <dbReference type="EC" id="2.1.1.63"/>
    </reaction>
</comment>
<dbReference type="PANTHER" id="PTHR10815:SF5">
    <property type="entry name" value="METHYLATED-DNA--PROTEIN-CYSTEINE METHYLTRANSFERASE"/>
    <property type="match status" value="1"/>
</dbReference>
<dbReference type="GO" id="GO:0003908">
    <property type="term" value="F:methylated-DNA-[protein]-cysteine S-methyltransferase activity"/>
    <property type="evidence" value="ECO:0007669"/>
    <property type="project" value="UniProtKB-EC"/>
</dbReference>
<reference evidence="9" key="1">
    <citation type="submission" date="2020-05" db="EMBL/GenBank/DDBJ databases">
        <authorList>
            <person name="Chiriac C."/>
            <person name="Salcher M."/>
            <person name="Ghai R."/>
            <person name="Kavagutti S V."/>
        </authorList>
    </citation>
    <scope>NUCLEOTIDE SEQUENCE</scope>
</reference>
<evidence type="ECO:0000256" key="2">
    <source>
        <dbReference type="ARBA" id="ARBA00022603"/>
    </source>
</evidence>
<dbReference type="PANTHER" id="PTHR10815">
    <property type="entry name" value="METHYLATED-DNA--PROTEIN-CYSTEINE METHYLTRANSFERASE"/>
    <property type="match status" value="1"/>
</dbReference>
<dbReference type="InterPro" id="IPR036217">
    <property type="entry name" value="MethylDNA_cys_MeTrfase_DNAb"/>
</dbReference>